<dbReference type="Proteomes" id="UP000240916">
    <property type="component" value="Segment"/>
</dbReference>
<gene>
    <name evidence="1" type="ORF">SEA_SUPERPHIKIMAN_101</name>
</gene>
<protein>
    <submittedName>
        <fullName evidence="1">Uncharacterized protein</fullName>
    </submittedName>
</protein>
<organism evidence="1 2">
    <name type="scientific">Mycobacterium phage Superphikiman</name>
    <dbReference type="NCBI Taxonomy" id="2041551"/>
    <lineage>
        <taxon>Viruses</taxon>
        <taxon>Duplodnaviria</taxon>
        <taxon>Heunggongvirae</taxon>
        <taxon>Uroviricota</taxon>
        <taxon>Caudoviricetes</taxon>
        <taxon>Omegavirus</taxon>
        <taxon>Omegavirus courthouse</taxon>
    </lineage>
</organism>
<proteinExistence type="predicted"/>
<dbReference type="EMBL" id="MF919534">
    <property type="protein sequence ID" value="ATS92943.1"/>
    <property type="molecule type" value="Genomic_DNA"/>
</dbReference>
<accession>A0A2D2W4C4</accession>
<reference evidence="1 2" key="1">
    <citation type="submission" date="2017-09" db="EMBL/GenBank/DDBJ databases">
        <authorList>
            <person name="Pradhan P."/>
            <person name="Aluri L.S."/>
            <person name="Anandarajan D."/>
            <person name="Beiriger J.C."/>
            <person name="Bethamcharla R."/>
            <person name="Betini N."/>
            <person name="Bhatt S.D."/>
            <person name="Chengalvala S."/>
            <person name="Cox N.E."/>
            <person name="Delvadia B.P."/>
            <person name="Desai A.S."/>
            <person name="Devaney A.M."/>
            <person name="Doyle B.K."/>
            <person name="Edgerton A.O."/>
            <person name="Erlich M.C."/>
            <person name="Fitzpatrick K.C."/>
            <person name="Gajjar E.A."/>
            <person name="Ganguly A."/>
            <person name="Gill R.S."/>
            <person name="Goldman M.G."/>
            <person name="Good P.M."/>
            <person name="Gupta N."/>
            <person name="Haddad L.M."/>
            <person name="Han E.J."/>
            <person name="Jain S."/>
            <person name="Jiang A."/>
            <person name="Jurgielewicz A.D."/>
            <person name="Kainth D.K."/>
            <person name="Karam J.M."/>
            <person name="Kodavatiganti M."/>
            <person name="Kriete S.J."/>
            <person name="MacDonald C.E."/>
            <person name="Maret J.P."/>
            <person name="Mathew A.E."/>
            <person name="Nako S."/>
            <person name="Natrajan M."/>
            <person name="Nishu N.M."/>
            <person name="Parikh A."/>
            <person name="Patel N."/>
            <person name="Patel P.D."/>
            <person name="Patel S."/>
            <person name="Patra K."/>
            <person name="Pumpuckdee D."/>
            <person name="Rai K."/>
            <person name="Ramanathan A."/>
            <person name="Sarkar A."/>
            <person name="Schaffer B.L."/>
            <person name="Shah P."/>
            <person name="Tata R.K."/>
            <person name="Tawfik A.H."/>
            <person name="Thuremella B.T."/>
            <person name="Toma J."/>
            <person name="Tran T.L."/>
            <person name="Veera S."/>
            <person name="Vemulapalli V.K."/>
            <person name="Vidas T.V."/>
            <person name="Vieira K.S."/>
            <person name="Vijayakumar G."/>
            <person name="Walor T.A."/>
            <person name="White C.R."/>
            <person name="Wong B.M."/>
            <person name="Zhao Sl."/>
            <person name="McDonald M.T."/>
            <person name="Dalia R."/>
            <person name="Little J.L."/>
            <person name="Gurney S.M.R."/>
            <person name="Bollivar D.W."/>
            <person name="Garlena R.A."/>
            <person name="Russell D.A."/>
            <person name="Pope W.H."/>
            <person name="Jacobs-Sera D."/>
            <person name="Hendrix R.W."/>
            <person name="Hatfull G.F."/>
        </authorList>
    </citation>
    <scope>NUCLEOTIDE SEQUENCE [LARGE SCALE GENOMIC DNA]</scope>
</reference>
<name>A0A2D2W4C4_9CAUD</name>
<sequence length="74" mass="8554">MNAAEIMQRRIDLYEHLTDIDQALRLLVGGPMTPGAEETAFELLEERDMVCHLMREVGYEPWDSPFSEDETKVL</sequence>
<evidence type="ECO:0000313" key="2">
    <source>
        <dbReference type="Proteomes" id="UP000240916"/>
    </source>
</evidence>
<evidence type="ECO:0000313" key="1">
    <source>
        <dbReference type="EMBL" id="ATS92943.1"/>
    </source>
</evidence>